<dbReference type="OrthoDB" id="9803508at2"/>
<comment type="caution">
    <text evidence="1">The sequence shown here is derived from an EMBL/GenBank/DDBJ whole genome shotgun (WGS) entry which is preliminary data.</text>
</comment>
<gene>
    <name evidence="1" type="ORF">FA047_03900</name>
</gene>
<name>A0A4U1CP42_9SPHI</name>
<organism evidence="1 2">
    <name type="scientific">Pedobacter frigoris</name>
    <dbReference type="NCBI Taxonomy" id="2571272"/>
    <lineage>
        <taxon>Bacteria</taxon>
        <taxon>Pseudomonadati</taxon>
        <taxon>Bacteroidota</taxon>
        <taxon>Sphingobacteriia</taxon>
        <taxon>Sphingobacteriales</taxon>
        <taxon>Sphingobacteriaceae</taxon>
        <taxon>Pedobacter</taxon>
    </lineage>
</organism>
<reference evidence="1 2" key="1">
    <citation type="submission" date="2019-04" db="EMBL/GenBank/DDBJ databases">
        <title>Pedobacter sp. RP-3-15 sp. nov., isolated from Arctic soil.</title>
        <authorList>
            <person name="Dahal R.H."/>
            <person name="Kim D.-U."/>
        </authorList>
    </citation>
    <scope>NUCLEOTIDE SEQUENCE [LARGE SCALE GENOMIC DNA]</scope>
    <source>
        <strain evidence="1 2">RP-3-15</strain>
    </source>
</reference>
<dbReference type="PANTHER" id="PTHR41317">
    <property type="entry name" value="PD-(D_E)XK NUCLEASE FAMILY TRANSPOSASE"/>
    <property type="match status" value="1"/>
</dbReference>
<dbReference type="Pfam" id="PF12784">
    <property type="entry name" value="PDDEXK_2"/>
    <property type="match status" value="1"/>
</dbReference>
<dbReference type="Proteomes" id="UP000307244">
    <property type="component" value="Unassembled WGS sequence"/>
</dbReference>
<keyword evidence="2" id="KW-1185">Reference proteome</keyword>
<dbReference type="InterPro" id="IPR010106">
    <property type="entry name" value="RpnA"/>
</dbReference>
<dbReference type="NCBIfam" id="TIGR01784">
    <property type="entry name" value="T_den_put_tspse"/>
    <property type="match status" value="1"/>
</dbReference>
<dbReference type="RefSeq" id="WP_136834656.1">
    <property type="nucleotide sequence ID" value="NZ_SWBQ01000001.1"/>
</dbReference>
<dbReference type="EMBL" id="SWBQ01000001">
    <property type="protein sequence ID" value="TKC09243.1"/>
    <property type="molecule type" value="Genomic_DNA"/>
</dbReference>
<protein>
    <submittedName>
        <fullName evidence="1">Rpn family recombination-promoting nuclease/putative transposase</fullName>
    </submittedName>
</protein>
<sequence>MKQEDIPDDTLREPAIAYGSRKEQEPYFFDPLEDVGFKRLFAAEQNQELTVAFLNHVLRGKKTVVSIEVLKSEYPGETKEEGQVTVDMVCKDQEGAIFLVEMQRQYYKNFKKRSLYYGSRLLVEQAPRGNRREWGYDLKDVYVIALLEEFKVSEDEDRIWLHDVALFDTTAEKVFCSALSFIYIEMPHFQKTEQELKSDLERWIYALKHLNHLQAIPATFSEPELVQFCEAARYINLTKAEKNMISNRTKQRWDYYAIIEGAKEIGEAEGRAIGESIGEARGEAKGRAIGEAMVYEKAVKTARKLKGKGFLIEEIAELTELSVAEIKSL</sequence>
<proteinExistence type="predicted"/>
<accession>A0A4U1CP42</accession>
<dbReference type="AlphaFoldDB" id="A0A4U1CP42"/>
<evidence type="ECO:0000313" key="1">
    <source>
        <dbReference type="EMBL" id="TKC09243.1"/>
    </source>
</evidence>
<dbReference type="PANTHER" id="PTHR41317:SF1">
    <property type="entry name" value="PD-(D_E)XK NUCLEASE FAMILY TRANSPOSASE"/>
    <property type="match status" value="1"/>
</dbReference>
<evidence type="ECO:0000313" key="2">
    <source>
        <dbReference type="Proteomes" id="UP000307244"/>
    </source>
</evidence>